<organism evidence="1 2">
    <name type="scientific">Rubus argutus</name>
    <name type="common">Southern blackberry</name>
    <dbReference type="NCBI Taxonomy" id="59490"/>
    <lineage>
        <taxon>Eukaryota</taxon>
        <taxon>Viridiplantae</taxon>
        <taxon>Streptophyta</taxon>
        <taxon>Embryophyta</taxon>
        <taxon>Tracheophyta</taxon>
        <taxon>Spermatophyta</taxon>
        <taxon>Magnoliopsida</taxon>
        <taxon>eudicotyledons</taxon>
        <taxon>Gunneridae</taxon>
        <taxon>Pentapetalae</taxon>
        <taxon>rosids</taxon>
        <taxon>fabids</taxon>
        <taxon>Rosales</taxon>
        <taxon>Rosaceae</taxon>
        <taxon>Rosoideae</taxon>
        <taxon>Rosoideae incertae sedis</taxon>
        <taxon>Rubus</taxon>
    </lineage>
</organism>
<evidence type="ECO:0000313" key="2">
    <source>
        <dbReference type="Proteomes" id="UP001457282"/>
    </source>
</evidence>
<dbReference type="AlphaFoldDB" id="A0AAW1VLF9"/>
<name>A0AAW1VLF9_RUBAR</name>
<proteinExistence type="predicted"/>
<dbReference type="Proteomes" id="UP001457282">
    <property type="component" value="Unassembled WGS sequence"/>
</dbReference>
<comment type="caution">
    <text evidence="1">The sequence shown here is derived from an EMBL/GenBank/DDBJ whole genome shotgun (WGS) entry which is preliminary data.</text>
</comment>
<dbReference type="EMBL" id="JBEDUW010000143">
    <property type="protein sequence ID" value="KAK9905361.1"/>
    <property type="molecule type" value="Genomic_DNA"/>
</dbReference>
<keyword evidence="2" id="KW-1185">Reference proteome</keyword>
<accession>A0AAW1VLF9</accession>
<protein>
    <recommendedName>
        <fullName evidence="3">MULE transposase domain-containing protein</fullName>
    </recommendedName>
</protein>
<sequence>MDIFRTDPYISRKLFMNLVKKDFGQTISHKQVIRARALAALMNSRSEDQQYNLLESYAEVLKKTNPGSTVKMMTEMVGEVRKFKRFYVCFDACKKGWKAGCRPLIGLDGCHIKMKYPGVLLSVVGIDANNGMFPIAYAVIEIENRET</sequence>
<reference evidence="1 2" key="1">
    <citation type="journal article" date="2023" name="G3 (Bethesda)">
        <title>A chromosome-length genome assembly and annotation of blackberry (Rubus argutus, cv. 'Hillquist').</title>
        <authorList>
            <person name="Bruna T."/>
            <person name="Aryal R."/>
            <person name="Dudchenko O."/>
            <person name="Sargent D.J."/>
            <person name="Mead D."/>
            <person name="Buti M."/>
            <person name="Cavallini A."/>
            <person name="Hytonen T."/>
            <person name="Andres J."/>
            <person name="Pham M."/>
            <person name="Weisz D."/>
            <person name="Mascagni F."/>
            <person name="Usai G."/>
            <person name="Natali L."/>
            <person name="Bassil N."/>
            <person name="Fernandez G.E."/>
            <person name="Lomsadze A."/>
            <person name="Armour M."/>
            <person name="Olukolu B."/>
            <person name="Poorten T."/>
            <person name="Britton C."/>
            <person name="Davik J."/>
            <person name="Ashrafi H."/>
            <person name="Aiden E.L."/>
            <person name="Borodovsky M."/>
            <person name="Worthington M."/>
        </authorList>
    </citation>
    <scope>NUCLEOTIDE SEQUENCE [LARGE SCALE GENOMIC DNA]</scope>
    <source>
        <strain evidence="1">PI 553951</strain>
    </source>
</reference>
<evidence type="ECO:0000313" key="1">
    <source>
        <dbReference type="EMBL" id="KAK9905361.1"/>
    </source>
</evidence>
<evidence type="ECO:0008006" key="3">
    <source>
        <dbReference type="Google" id="ProtNLM"/>
    </source>
</evidence>
<dbReference type="PANTHER" id="PTHR31973">
    <property type="entry name" value="POLYPROTEIN, PUTATIVE-RELATED"/>
    <property type="match status" value="1"/>
</dbReference>
<dbReference type="PANTHER" id="PTHR31973:SF199">
    <property type="entry name" value="SWIM-TYPE DOMAIN-CONTAINING PROTEIN"/>
    <property type="match status" value="1"/>
</dbReference>
<gene>
    <name evidence="1" type="ORF">M0R45_000242</name>
</gene>